<dbReference type="EMBL" id="CM003531">
    <property type="protein sequence ID" value="RCV19929.1"/>
    <property type="molecule type" value="Genomic_DNA"/>
</dbReference>
<reference evidence="4" key="1">
    <citation type="journal article" date="2012" name="Nat. Biotechnol.">
        <title>Reference genome sequence of the model plant Setaria.</title>
        <authorList>
            <person name="Bennetzen J.L."/>
            <person name="Schmutz J."/>
            <person name="Wang H."/>
            <person name="Percifield R."/>
            <person name="Hawkins J."/>
            <person name="Pontaroli A.C."/>
            <person name="Estep M."/>
            <person name="Feng L."/>
            <person name="Vaughn J.N."/>
            <person name="Grimwood J."/>
            <person name="Jenkins J."/>
            <person name="Barry K."/>
            <person name="Lindquist E."/>
            <person name="Hellsten U."/>
            <person name="Deshpande S."/>
            <person name="Wang X."/>
            <person name="Wu X."/>
            <person name="Mitros T."/>
            <person name="Triplett J."/>
            <person name="Yang X."/>
            <person name="Ye C.Y."/>
            <person name="Mauro-Herrera M."/>
            <person name="Wang L."/>
            <person name="Li P."/>
            <person name="Sharma M."/>
            <person name="Sharma R."/>
            <person name="Ronald P.C."/>
            <person name="Panaud O."/>
            <person name="Kellogg E.A."/>
            <person name="Brutnell T.P."/>
            <person name="Doust A.N."/>
            <person name="Tuskan G.A."/>
            <person name="Rokhsar D."/>
            <person name="Devos K.M."/>
        </authorList>
    </citation>
    <scope>NUCLEOTIDE SEQUENCE [LARGE SCALE GENOMIC DNA]</scope>
    <source>
        <strain evidence="4">Yugu1</strain>
    </source>
</reference>
<proteinExistence type="inferred from homology"/>
<gene>
    <name evidence="4" type="ORF">SETIT_4G015600v2</name>
</gene>
<dbReference type="AlphaFoldDB" id="A0A368QPM9"/>
<evidence type="ECO:0000313" key="4">
    <source>
        <dbReference type="EMBL" id="RCV19929.1"/>
    </source>
</evidence>
<dbReference type="InterPro" id="IPR005123">
    <property type="entry name" value="Oxoglu/Fe-dep_dioxygenase_dom"/>
</dbReference>
<dbReference type="InterPro" id="IPR027443">
    <property type="entry name" value="IPNS-like_sf"/>
</dbReference>
<accession>A0A368QPM9</accession>
<reference evidence="4" key="2">
    <citation type="submission" date="2015-07" db="EMBL/GenBank/DDBJ databases">
        <authorList>
            <person name="Noorani M."/>
        </authorList>
    </citation>
    <scope>NUCLEOTIDE SEQUENCE</scope>
    <source>
        <strain evidence="4">Yugu1</strain>
    </source>
</reference>
<organism evidence="4">
    <name type="scientific">Setaria italica</name>
    <name type="common">Foxtail millet</name>
    <name type="synonym">Panicum italicum</name>
    <dbReference type="NCBI Taxonomy" id="4555"/>
    <lineage>
        <taxon>Eukaryota</taxon>
        <taxon>Viridiplantae</taxon>
        <taxon>Streptophyta</taxon>
        <taxon>Embryophyta</taxon>
        <taxon>Tracheophyta</taxon>
        <taxon>Spermatophyta</taxon>
        <taxon>Magnoliopsida</taxon>
        <taxon>Liliopsida</taxon>
        <taxon>Poales</taxon>
        <taxon>Poaceae</taxon>
        <taxon>PACMAD clade</taxon>
        <taxon>Panicoideae</taxon>
        <taxon>Panicodae</taxon>
        <taxon>Paniceae</taxon>
        <taxon>Cenchrinae</taxon>
        <taxon>Setaria</taxon>
    </lineage>
</organism>
<evidence type="ECO:0000256" key="2">
    <source>
        <dbReference type="SAM" id="MobiDB-lite"/>
    </source>
</evidence>
<sequence length="407" mass="44410">MSLARFGHHATSSTYHMAYDTRRKRRTNRRVTAHTVTNKRPHLTSATAPSLYKYTMLPSPSLQQPTPIEMAVESSETPCPPFPLIGDEDDVGGHENQAAAEVPQGEALELPTVDLEAPGPALDAACRGLGIFRLANHGVPADLTARLFALARDLLGRTPFPEKKAQPGYFWGTPEEPSRRVRPRDVNWIEGYHVHLAQPRPIAVGPPPPSDDDPALGDLVAEYADHMARVARRLFDAIAEALCLDADRTASYINEHGGYLRVHRYPRCPEPGHHGIQAHTDSTTLSIINQDAASGGSGGLQVHHDGAWRDLAAPGVPDDGALLVNLGDMAKAISADAYRSVPHRVVASMGDDERLSLCYFAFPRDDAVVSCDGSRYRPFTVPEFRAQVQADLKAIGSKVGLERFLRH</sequence>
<dbReference type="PANTHER" id="PTHR47990">
    <property type="entry name" value="2-OXOGLUTARATE (2OG) AND FE(II)-DEPENDENT OXYGENASE SUPERFAMILY PROTEIN-RELATED"/>
    <property type="match status" value="1"/>
</dbReference>
<protein>
    <recommendedName>
        <fullName evidence="3">Fe2OG dioxygenase domain-containing protein</fullName>
    </recommendedName>
</protein>
<name>A0A368QPM9_SETIT</name>
<dbReference type="GO" id="GO:0046872">
    <property type="term" value="F:metal ion binding"/>
    <property type="evidence" value="ECO:0007669"/>
    <property type="project" value="UniProtKB-KW"/>
</dbReference>
<keyword evidence="1" id="KW-0560">Oxidoreductase</keyword>
<dbReference type="InterPro" id="IPR050231">
    <property type="entry name" value="Iron_ascorbate_oxido_reductase"/>
</dbReference>
<feature type="region of interest" description="Disordered" evidence="2">
    <location>
        <begin position="1"/>
        <end position="35"/>
    </location>
</feature>
<keyword evidence="1" id="KW-0479">Metal-binding</keyword>
<dbReference type="STRING" id="4555.A0A368QPM9"/>
<dbReference type="OrthoDB" id="288590at2759"/>
<dbReference type="InterPro" id="IPR044861">
    <property type="entry name" value="IPNS-like_FE2OG_OXY"/>
</dbReference>
<dbReference type="GO" id="GO:0016491">
    <property type="term" value="F:oxidoreductase activity"/>
    <property type="evidence" value="ECO:0007669"/>
    <property type="project" value="UniProtKB-KW"/>
</dbReference>
<comment type="similarity">
    <text evidence="1">Belongs to the iron/ascorbate-dependent oxidoreductase family.</text>
</comment>
<keyword evidence="1" id="KW-0408">Iron</keyword>
<dbReference type="Pfam" id="PF03171">
    <property type="entry name" value="2OG-FeII_Oxy"/>
    <property type="match status" value="1"/>
</dbReference>
<dbReference type="Gene3D" id="2.60.120.330">
    <property type="entry name" value="B-lactam Antibiotic, Isopenicillin N Synthase, Chain"/>
    <property type="match status" value="1"/>
</dbReference>
<feature type="domain" description="Fe2OG dioxygenase" evidence="3">
    <location>
        <begin position="255"/>
        <end position="363"/>
    </location>
</feature>
<evidence type="ECO:0000256" key="1">
    <source>
        <dbReference type="RuleBase" id="RU003682"/>
    </source>
</evidence>
<dbReference type="SUPFAM" id="SSF51197">
    <property type="entry name" value="Clavaminate synthase-like"/>
    <property type="match status" value="1"/>
</dbReference>
<feature type="compositionally biased region" description="Basic residues" evidence="2">
    <location>
        <begin position="22"/>
        <end position="35"/>
    </location>
</feature>
<dbReference type="PROSITE" id="PS51471">
    <property type="entry name" value="FE2OG_OXY"/>
    <property type="match status" value="1"/>
</dbReference>
<evidence type="ECO:0000259" key="3">
    <source>
        <dbReference type="PROSITE" id="PS51471"/>
    </source>
</evidence>